<evidence type="ECO:0000313" key="1">
    <source>
        <dbReference type="EMBL" id="GAI74616.1"/>
    </source>
</evidence>
<reference evidence="1" key="1">
    <citation type="journal article" date="2014" name="Front. Microbiol.">
        <title>High frequency of phylogenetically diverse reductive dehalogenase-homologous genes in deep subseafloor sedimentary metagenomes.</title>
        <authorList>
            <person name="Kawai M."/>
            <person name="Futagami T."/>
            <person name="Toyoda A."/>
            <person name="Takaki Y."/>
            <person name="Nishi S."/>
            <person name="Hori S."/>
            <person name="Arai W."/>
            <person name="Tsubouchi T."/>
            <person name="Morono Y."/>
            <person name="Uchiyama I."/>
            <person name="Ito T."/>
            <person name="Fujiyama A."/>
            <person name="Inagaki F."/>
            <person name="Takami H."/>
        </authorList>
    </citation>
    <scope>NUCLEOTIDE SEQUENCE</scope>
    <source>
        <strain evidence="1">Expedition CK06-06</strain>
    </source>
</reference>
<dbReference type="EMBL" id="BARW01010291">
    <property type="protein sequence ID" value="GAI74616.1"/>
    <property type="molecule type" value="Genomic_DNA"/>
</dbReference>
<comment type="caution">
    <text evidence="1">The sequence shown here is derived from an EMBL/GenBank/DDBJ whole genome shotgun (WGS) entry which is preliminary data.</text>
</comment>
<sequence>HRFKMIRQYCFEHNQDALYAIWVLFMDFYYYWLNHSKGTAKGLLENCKDSVCFLFSLEEKEGFYSNIIRSNFYSDILMKSNLYDLRYLFKYGKYISEEELSLADFLNSYNPELLDKMAKKIVKDFLHGFISQNRDRKNQKSLEISYQAGQEQLVRRVVQEFLKINFRTYIYEVSSFENFLQCKYDHKFDEGLFINKDYIKMKFTFL</sequence>
<accession>X1S677</accession>
<name>X1S677_9ZZZZ</name>
<organism evidence="1">
    <name type="scientific">marine sediment metagenome</name>
    <dbReference type="NCBI Taxonomy" id="412755"/>
    <lineage>
        <taxon>unclassified sequences</taxon>
        <taxon>metagenomes</taxon>
        <taxon>ecological metagenomes</taxon>
    </lineage>
</organism>
<proteinExistence type="predicted"/>
<feature type="non-terminal residue" evidence="1">
    <location>
        <position position="1"/>
    </location>
</feature>
<dbReference type="AlphaFoldDB" id="X1S677"/>
<gene>
    <name evidence="1" type="ORF">S12H4_20327</name>
</gene>
<protein>
    <submittedName>
        <fullName evidence="1">Uncharacterized protein</fullName>
    </submittedName>
</protein>